<dbReference type="OrthoDB" id="271604at2157"/>
<reference evidence="3 4" key="1">
    <citation type="submission" date="2019-01" db="EMBL/GenBank/DDBJ databases">
        <title>Halorientalis sp. F13-25 a new haloarchaeum isolated from hypersaline water.</title>
        <authorList>
            <person name="Ana D.-V."/>
            <person name="Cristina S.-P."/>
            <person name="Antonio V."/>
        </authorList>
    </citation>
    <scope>NUCLEOTIDE SEQUENCE [LARGE SCALE GENOMIC DNA]</scope>
    <source>
        <strain evidence="3 4">F13-25</strain>
    </source>
</reference>
<dbReference type="Proteomes" id="UP000289691">
    <property type="component" value="Unassembled WGS sequence"/>
</dbReference>
<dbReference type="AlphaFoldDB" id="A0A498KZV6"/>
<dbReference type="EMBL" id="RDFA01000001">
    <property type="protein sequence ID" value="RXK51570.1"/>
    <property type="molecule type" value="Genomic_DNA"/>
</dbReference>
<dbReference type="Pfam" id="PF18545">
    <property type="entry name" value="HalOD1"/>
    <property type="match status" value="1"/>
</dbReference>
<feature type="region of interest" description="Disordered" evidence="1">
    <location>
        <begin position="1"/>
        <end position="25"/>
    </location>
</feature>
<feature type="compositionally biased region" description="Basic and acidic residues" evidence="1">
    <location>
        <begin position="1"/>
        <end position="17"/>
    </location>
</feature>
<evidence type="ECO:0000256" key="1">
    <source>
        <dbReference type="SAM" id="MobiDB-lite"/>
    </source>
</evidence>
<comment type="caution">
    <text evidence="3">The sequence shown here is derived from an EMBL/GenBank/DDBJ whole genome shotgun (WGS) entry which is preliminary data.</text>
</comment>
<keyword evidence="4" id="KW-1185">Reference proteome</keyword>
<dbReference type="InterPro" id="IPR040624">
    <property type="entry name" value="HalOD1"/>
</dbReference>
<evidence type="ECO:0000313" key="3">
    <source>
        <dbReference type="EMBL" id="RXK51570.1"/>
    </source>
</evidence>
<protein>
    <recommendedName>
        <fullName evidence="2">Halobacterial output domain-containing protein</fullName>
    </recommendedName>
</protein>
<feature type="domain" description="Halobacterial output" evidence="2">
    <location>
        <begin position="23"/>
        <end position="91"/>
    </location>
</feature>
<sequence>MGSDRNDDEGGRFRATWDPDDPDSLTGTIVDTVAEARGVDGMELSELLSDVLDPDALARVLASGSGTVTVSFTLDGQSVTVDSDGTVLVDPATE</sequence>
<organism evidence="3 4">
    <name type="scientific">Halorientalis pallida</name>
    <dbReference type="NCBI Taxonomy" id="2479928"/>
    <lineage>
        <taxon>Archaea</taxon>
        <taxon>Methanobacteriati</taxon>
        <taxon>Methanobacteriota</taxon>
        <taxon>Stenosarchaea group</taxon>
        <taxon>Halobacteria</taxon>
        <taxon>Halobacteriales</taxon>
        <taxon>Haloarculaceae</taxon>
        <taxon>Halorientalis</taxon>
    </lineage>
</organism>
<accession>A0A498KZV6</accession>
<evidence type="ECO:0000313" key="4">
    <source>
        <dbReference type="Proteomes" id="UP000289691"/>
    </source>
</evidence>
<evidence type="ECO:0000259" key="2">
    <source>
        <dbReference type="Pfam" id="PF18545"/>
    </source>
</evidence>
<name>A0A498KZV6_9EURY</name>
<dbReference type="RefSeq" id="WP_129067433.1">
    <property type="nucleotide sequence ID" value="NZ_RDFA01000001.1"/>
</dbReference>
<proteinExistence type="predicted"/>
<gene>
    <name evidence="3" type="ORF">EAF64_02775</name>
</gene>